<sequence>MRVIVSVVIVLMLSGCGTIATKKTEQATDLVFLSSEQRSSCLLLDSQMLPEAGAITDDRSEDALIGALNLLAELGANSAFIIEDSTDEPGVIVEGYLCSSAALSLQTAPVVEKEPVGASQPAIQVIETPKESSKDQSKTSSTARVPDSSYVYEPAIALGDFETLLVQAQQGHADAQYQLGLAYESGQGVDASRNFAFWWFSTAAKQGHVLAGKKISPDCQVVEPREVLQSGFAVGDCLVSSVGSDTESTALYITPSSAESLMGLVGNYEGTAREILGSTSNFSLRFYWVSAEKIAGRLDDESGYREGLSDIVRLDRDKWGVHGLPEDQCVSEKLCIRMKWTSMVSEHSGFTWVQFAPDFSDFVGIVMHQGRAALEVSGERVTIN</sequence>
<dbReference type="AlphaFoldDB" id="A0A382EVR3"/>
<protein>
    <recommendedName>
        <fullName evidence="3">Sel1 repeat family protein</fullName>
    </recommendedName>
</protein>
<proteinExistence type="predicted"/>
<dbReference type="InterPro" id="IPR006597">
    <property type="entry name" value="Sel1-like"/>
</dbReference>
<dbReference type="Gene3D" id="1.25.40.10">
    <property type="entry name" value="Tetratricopeptide repeat domain"/>
    <property type="match status" value="1"/>
</dbReference>
<evidence type="ECO:0000313" key="2">
    <source>
        <dbReference type="EMBL" id="SVB54545.1"/>
    </source>
</evidence>
<name>A0A382EVR3_9ZZZZ</name>
<reference evidence="2" key="1">
    <citation type="submission" date="2018-05" db="EMBL/GenBank/DDBJ databases">
        <authorList>
            <person name="Lanie J.A."/>
            <person name="Ng W.-L."/>
            <person name="Kazmierczak K.M."/>
            <person name="Andrzejewski T.M."/>
            <person name="Davidsen T.M."/>
            <person name="Wayne K.J."/>
            <person name="Tettelin H."/>
            <person name="Glass J.I."/>
            <person name="Rusch D."/>
            <person name="Podicherti R."/>
            <person name="Tsui H.-C.T."/>
            <person name="Winkler M.E."/>
        </authorList>
    </citation>
    <scope>NUCLEOTIDE SEQUENCE</scope>
</reference>
<feature type="region of interest" description="Disordered" evidence="1">
    <location>
        <begin position="119"/>
        <end position="145"/>
    </location>
</feature>
<dbReference type="EMBL" id="UINC01046477">
    <property type="protein sequence ID" value="SVB54545.1"/>
    <property type="molecule type" value="Genomic_DNA"/>
</dbReference>
<dbReference type="Pfam" id="PF08238">
    <property type="entry name" value="Sel1"/>
    <property type="match status" value="1"/>
</dbReference>
<accession>A0A382EVR3</accession>
<feature type="compositionally biased region" description="Basic and acidic residues" evidence="1">
    <location>
        <begin position="128"/>
        <end position="137"/>
    </location>
</feature>
<gene>
    <name evidence="2" type="ORF">METZ01_LOCUS207399</name>
</gene>
<dbReference type="InterPro" id="IPR011990">
    <property type="entry name" value="TPR-like_helical_dom_sf"/>
</dbReference>
<dbReference type="PROSITE" id="PS51257">
    <property type="entry name" value="PROKAR_LIPOPROTEIN"/>
    <property type="match status" value="1"/>
</dbReference>
<dbReference type="SUPFAM" id="SSF81901">
    <property type="entry name" value="HCP-like"/>
    <property type="match status" value="1"/>
</dbReference>
<evidence type="ECO:0000256" key="1">
    <source>
        <dbReference type="SAM" id="MobiDB-lite"/>
    </source>
</evidence>
<evidence type="ECO:0008006" key="3">
    <source>
        <dbReference type="Google" id="ProtNLM"/>
    </source>
</evidence>
<dbReference type="SMART" id="SM00671">
    <property type="entry name" value="SEL1"/>
    <property type="match status" value="1"/>
</dbReference>
<organism evidence="2">
    <name type="scientific">marine metagenome</name>
    <dbReference type="NCBI Taxonomy" id="408172"/>
    <lineage>
        <taxon>unclassified sequences</taxon>
        <taxon>metagenomes</taxon>
        <taxon>ecological metagenomes</taxon>
    </lineage>
</organism>